<evidence type="ECO:0000313" key="9">
    <source>
        <dbReference type="Proteomes" id="UP000799444"/>
    </source>
</evidence>
<comment type="caution">
    <text evidence="8">The sequence shown here is derived from an EMBL/GenBank/DDBJ whole genome shotgun (WGS) entry which is preliminary data.</text>
</comment>
<keyword evidence="5" id="KW-0378">Hydrolase</keyword>
<dbReference type="InterPro" id="IPR002589">
    <property type="entry name" value="Macro_dom"/>
</dbReference>
<organism evidence="8 9">
    <name type="scientific">Polyplosphaeria fusca</name>
    <dbReference type="NCBI Taxonomy" id="682080"/>
    <lineage>
        <taxon>Eukaryota</taxon>
        <taxon>Fungi</taxon>
        <taxon>Dikarya</taxon>
        <taxon>Ascomycota</taxon>
        <taxon>Pezizomycotina</taxon>
        <taxon>Dothideomycetes</taxon>
        <taxon>Pleosporomycetidae</taxon>
        <taxon>Pleosporales</taxon>
        <taxon>Tetraplosphaeriaceae</taxon>
        <taxon>Polyplosphaeria</taxon>
    </lineage>
</organism>
<dbReference type="CDD" id="cd02901">
    <property type="entry name" value="Macro_Poa1p-like"/>
    <property type="match status" value="1"/>
</dbReference>
<proteinExistence type="inferred from homology"/>
<dbReference type="PANTHER" id="PTHR12521:SF0">
    <property type="entry name" value="ADP-RIBOSE GLYCOHYDROLASE OARD1"/>
    <property type="match status" value="1"/>
</dbReference>
<dbReference type="SMART" id="SM00506">
    <property type="entry name" value="A1pp"/>
    <property type="match status" value="1"/>
</dbReference>
<dbReference type="Gene3D" id="3.40.220.10">
    <property type="entry name" value="Leucine Aminopeptidase, subunit E, domain 1"/>
    <property type="match status" value="1"/>
</dbReference>
<dbReference type="PROSITE" id="PS51154">
    <property type="entry name" value="MACRO"/>
    <property type="match status" value="1"/>
</dbReference>
<dbReference type="EC" id="3.1.3.84" evidence="3"/>
<comment type="catalytic activity">
    <reaction evidence="6">
        <text>ADP-alpha-D-ribose 1''-phosphate + H2O = ADP-D-ribose + phosphate</text>
        <dbReference type="Rhea" id="RHEA:25029"/>
        <dbReference type="ChEBI" id="CHEBI:15377"/>
        <dbReference type="ChEBI" id="CHEBI:43474"/>
        <dbReference type="ChEBI" id="CHEBI:57967"/>
        <dbReference type="ChEBI" id="CHEBI:58753"/>
        <dbReference type="EC" id="3.1.3.84"/>
    </reaction>
</comment>
<dbReference type="GO" id="GO:0140291">
    <property type="term" value="P:peptidyl-glutamate ADP-deribosylation"/>
    <property type="evidence" value="ECO:0007669"/>
    <property type="project" value="TreeGrafter"/>
</dbReference>
<dbReference type="Pfam" id="PF01661">
    <property type="entry name" value="Macro"/>
    <property type="match status" value="1"/>
</dbReference>
<keyword evidence="9" id="KW-1185">Reference proteome</keyword>
<comment type="function">
    <text evidence="1">Highly specific phosphatase involved in the metabolism of ADP-ribose 1''-phosphate (Appr1p) which is produced as a consequence of tRNA splicing.</text>
</comment>
<evidence type="ECO:0000259" key="7">
    <source>
        <dbReference type="PROSITE" id="PS51154"/>
    </source>
</evidence>
<dbReference type="GO" id="GO:0004721">
    <property type="term" value="F:phosphoprotein phosphatase activity"/>
    <property type="evidence" value="ECO:0007669"/>
    <property type="project" value="UniProtKB-KW"/>
</dbReference>
<gene>
    <name evidence="8" type="ORF">EJ04DRAFT_467989</name>
</gene>
<comment type="similarity">
    <text evidence="2">Belongs to the POA1 family.</text>
</comment>
<evidence type="ECO:0000256" key="1">
    <source>
        <dbReference type="ARBA" id="ARBA00002432"/>
    </source>
</evidence>
<evidence type="ECO:0000313" key="8">
    <source>
        <dbReference type="EMBL" id="KAF2733642.1"/>
    </source>
</evidence>
<evidence type="ECO:0000256" key="6">
    <source>
        <dbReference type="ARBA" id="ARBA00034427"/>
    </source>
</evidence>
<dbReference type="Proteomes" id="UP000799444">
    <property type="component" value="Unassembled WGS sequence"/>
</dbReference>
<dbReference type="AlphaFoldDB" id="A0A9P4QYR0"/>
<dbReference type="SUPFAM" id="SSF52949">
    <property type="entry name" value="Macro domain-like"/>
    <property type="match status" value="1"/>
</dbReference>
<feature type="domain" description="Macro" evidence="7">
    <location>
        <begin position="5"/>
        <end position="178"/>
    </location>
</feature>
<evidence type="ECO:0000256" key="3">
    <source>
        <dbReference type="ARBA" id="ARBA00012983"/>
    </source>
</evidence>
<accession>A0A9P4QYR0</accession>
<dbReference type="InterPro" id="IPR050892">
    <property type="entry name" value="ADP-ribose_metab_enzymes"/>
</dbReference>
<dbReference type="InterPro" id="IPR043472">
    <property type="entry name" value="Macro_dom-like"/>
</dbReference>
<dbReference type="PANTHER" id="PTHR12521">
    <property type="entry name" value="PROTEIN C6ORF130"/>
    <property type="match status" value="1"/>
</dbReference>
<dbReference type="EMBL" id="ML996158">
    <property type="protein sequence ID" value="KAF2733642.1"/>
    <property type="molecule type" value="Genomic_DNA"/>
</dbReference>
<reference evidence="8" key="1">
    <citation type="journal article" date="2020" name="Stud. Mycol.">
        <title>101 Dothideomycetes genomes: a test case for predicting lifestyles and emergence of pathogens.</title>
        <authorList>
            <person name="Haridas S."/>
            <person name="Albert R."/>
            <person name="Binder M."/>
            <person name="Bloem J."/>
            <person name="Labutti K."/>
            <person name="Salamov A."/>
            <person name="Andreopoulos B."/>
            <person name="Baker S."/>
            <person name="Barry K."/>
            <person name="Bills G."/>
            <person name="Bluhm B."/>
            <person name="Cannon C."/>
            <person name="Castanera R."/>
            <person name="Culley D."/>
            <person name="Daum C."/>
            <person name="Ezra D."/>
            <person name="Gonzalez J."/>
            <person name="Henrissat B."/>
            <person name="Kuo A."/>
            <person name="Liang C."/>
            <person name="Lipzen A."/>
            <person name="Lutzoni F."/>
            <person name="Magnuson J."/>
            <person name="Mondo S."/>
            <person name="Nolan M."/>
            <person name="Ohm R."/>
            <person name="Pangilinan J."/>
            <person name="Park H.-J."/>
            <person name="Ramirez L."/>
            <person name="Alfaro M."/>
            <person name="Sun H."/>
            <person name="Tritt A."/>
            <person name="Yoshinaga Y."/>
            <person name="Zwiers L.-H."/>
            <person name="Turgeon B."/>
            <person name="Goodwin S."/>
            <person name="Spatafora J."/>
            <person name="Crous P."/>
            <person name="Grigoriev I."/>
        </authorList>
    </citation>
    <scope>NUCLEOTIDE SEQUENCE</scope>
    <source>
        <strain evidence="8">CBS 125425</strain>
    </source>
</reference>
<sequence>MAESTERTKSTEKKHLRVITHKGDLFDAPENAVLVHACNTQGSWGAGIAAEFRKRYPEAYKKYRDWCAARPVAGTCFLIPPCEKEGPKHWIGCLFTSKGFGKKKDTKSAIVKNTGPAVKQLLQQILEQTTKGEQITGVRMCKINAGLFRVPWIETMGELQKIELQEGWMDEVEVWLFD</sequence>
<evidence type="ECO:0000256" key="4">
    <source>
        <dbReference type="ARBA" id="ARBA00019744"/>
    </source>
</evidence>
<keyword evidence="5" id="KW-0904">Protein phosphatase</keyword>
<dbReference type="OrthoDB" id="2155246at2759"/>
<name>A0A9P4QYR0_9PLEO</name>
<protein>
    <recommendedName>
        <fullName evidence="4">ADP-ribose 1''-phosphate phosphatase</fullName>
        <ecNumber evidence="3">3.1.3.84</ecNumber>
    </recommendedName>
</protein>
<evidence type="ECO:0000256" key="5">
    <source>
        <dbReference type="ARBA" id="ARBA00022912"/>
    </source>
</evidence>
<evidence type="ECO:0000256" key="2">
    <source>
        <dbReference type="ARBA" id="ARBA00006575"/>
    </source>
</evidence>